<organism evidence="1 2">
    <name type="scientific">Ridgeia piscesae</name>
    <name type="common">Tubeworm</name>
    <dbReference type="NCBI Taxonomy" id="27915"/>
    <lineage>
        <taxon>Eukaryota</taxon>
        <taxon>Metazoa</taxon>
        <taxon>Spiralia</taxon>
        <taxon>Lophotrochozoa</taxon>
        <taxon>Annelida</taxon>
        <taxon>Polychaeta</taxon>
        <taxon>Sedentaria</taxon>
        <taxon>Canalipalpata</taxon>
        <taxon>Sabellida</taxon>
        <taxon>Siboglinidae</taxon>
        <taxon>Ridgeia</taxon>
    </lineage>
</organism>
<gene>
    <name evidence="1" type="ORF">NP493_1737g00014</name>
</gene>
<name>A0AAD9JVE9_RIDPI</name>
<sequence length="139" mass="15799">MSGYLNQAKILRNKVNRAASKLKYNFYQTQIAAMHESRSHDWCKHMKTIMGLKTNDKSCMQGLANKITDGDCGLLTNTMNDFFVSVSGHLPRLNKSHKVFDVNEELPDQYVISVCMYLKPWRVLKPTRLLGLTASLDGC</sequence>
<evidence type="ECO:0000313" key="1">
    <source>
        <dbReference type="EMBL" id="KAK2159178.1"/>
    </source>
</evidence>
<comment type="caution">
    <text evidence="1">The sequence shown here is derived from an EMBL/GenBank/DDBJ whole genome shotgun (WGS) entry which is preliminary data.</text>
</comment>
<proteinExistence type="predicted"/>
<dbReference type="EMBL" id="JAODUO010001738">
    <property type="protein sequence ID" value="KAK2159178.1"/>
    <property type="molecule type" value="Genomic_DNA"/>
</dbReference>
<protein>
    <submittedName>
        <fullName evidence="1">Uncharacterized protein</fullName>
    </submittedName>
</protein>
<dbReference type="AlphaFoldDB" id="A0AAD9JVE9"/>
<dbReference type="Proteomes" id="UP001209878">
    <property type="component" value="Unassembled WGS sequence"/>
</dbReference>
<keyword evidence="2" id="KW-1185">Reference proteome</keyword>
<reference evidence="1" key="1">
    <citation type="journal article" date="2023" name="Mol. Biol. Evol.">
        <title>Third-Generation Sequencing Reveals the Adaptive Role of the Epigenome in Three Deep-Sea Polychaetes.</title>
        <authorList>
            <person name="Perez M."/>
            <person name="Aroh O."/>
            <person name="Sun Y."/>
            <person name="Lan Y."/>
            <person name="Juniper S.K."/>
            <person name="Young C.R."/>
            <person name="Angers B."/>
            <person name="Qian P.Y."/>
        </authorList>
    </citation>
    <scope>NUCLEOTIDE SEQUENCE</scope>
    <source>
        <strain evidence="1">R07B-5</strain>
    </source>
</reference>
<evidence type="ECO:0000313" key="2">
    <source>
        <dbReference type="Proteomes" id="UP001209878"/>
    </source>
</evidence>
<accession>A0AAD9JVE9</accession>